<proteinExistence type="inferred from homology"/>
<comment type="similarity">
    <text evidence="1 3">Belongs to the RNase T2 family.</text>
</comment>
<name>A0ABC9FUW2_9POAL</name>
<dbReference type="InterPro" id="IPR036430">
    <property type="entry name" value="RNase_T2-like_sf"/>
</dbReference>
<evidence type="ECO:0000313" key="6">
    <source>
        <dbReference type="Proteomes" id="UP001497457"/>
    </source>
</evidence>
<dbReference type="SUPFAM" id="SSF55895">
    <property type="entry name" value="Ribonuclease Rh-like"/>
    <property type="match status" value="1"/>
</dbReference>
<dbReference type="InterPro" id="IPR001568">
    <property type="entry name" value="RNase_T2-like"/>
</dbReference>
<dbReference type="CDD" id="cd01061">
    <property type="entry name" value="RNase_T2_euk"/>
    <property type="match status" value="1"/>
</dbReference>
<evidence type="ECO:0000256" key="1">
    <source>
        <dbReference type="ARBA" id="ARBA00007469"/>
    </source>
</evidence>
<evidence type="ECO:0000256" key="4">
    <source>
        <dbReference type="SAM" id="SignalP"/>
    </source>
</evidence>
<dbReference type="PANTHER" id="PTHR11240">
    <property type="entry name" value="RIBONUCLEASE T2"/>
    <property type="match status" value="1"/>
</dbReference>
<gene>
    <name evidence="5" type="ORF">URODEC1_LOCUS109388</name>
</gene>
<keyword evidence="6" id="KW-1185">Reference proteome</keyword>
<dbReference type="Proteomes" id="UP001497457">
    <property type="component" value="Chromosome 7b"/>
</dbReference>
<feature type="chain" id="PRO_5044777233" evidence="4">
    <location>
        <begin position="22"/>
        <end position="250"/>
    </location>
</feature>
<organism evidence="5 6">
    <name type="scientific">Urochloa decumbens</name>
    <dbReference type="NCBI Taxonomy" id="240449"/>
    <lineage>
        <taxon>Eukaryota</taxon>
        <taxon>Viridiplantae</taxon>
        <taxon>Streptophyta</taxon>
        <taxon>Embryophyta</taxon>
        <taxon>Tracheophyta</taxon>
        <taxon>Spermatophyta</taxon>
        <taxon>Magnoliopsida</taxon>
        <taxon>Liliopsida</taxon>
        <taxon>Poales</taxon>
        <taxon>Poaceae</taxon>
        <taxon>PACMAD clade</taxon>
        <taxon>Panicoideae</taxon>
        <taxon>Panicodae</taxon>
        <taxon>Paniceae</taxon>
        <taxon>Melinidinae</taxon>
        <taxon>Urochloa</taxon>
    </lineage>
</organism>
<dbReference type="Pfam" id="PF00445">
    <property type="entry name" value="Ribonuclease_T2"/>
    <property type="match status" value="1"/>
</dbReference>
<keyword evidence="4" id="KW-0732">Signal</keyword>
<protein>
    <submittedName>
        <fullName evidence="5">Uncharacterized protein</fullName>
    </submittedName>
</protein>
<dbReference type="AlphaFoldDB" id="A0ABC9FUW2"/>
<dbReference type="PANTHER" id="PTHR11240:SF47">
    <property type="entry name" value="OS09G0537700 PROTEIN"/>
    <property type="match status" value="1"/>
</dbReference>
<feature type="signal peptide" evidence="4">
    <location>
        <begin position="1"/>
        <end position="21"/>
    </location>
</feature>
<dbReference type="InterPro" id="IPR033697">
    <property type="entry name" value="Ribonuclease_T2_eukaryotic"/>
</dbReference>
<dbReference type="EMBL" id="OZ075117">
    <property type="protein sequence ID" value="CAL5082574.1"/>
    <property type="molecule type" value="Genomic_DNA"/>
</dbReference>
<evidence type="ECO:0000256" key="3">
    <source>
        <dbReference type="RuleBase" id="RU004328"/>
    </source>
</evidence>
<reference evidence="5" key="1">
    <citation type="submission" date="2024-10" db="EMBL/GenBank/DDBJ databases">
        <authorList>
            <person name="Ryan C."/>
        </authorList>
    </citation>
    <scope>NUCLEOTIDE SEQUENCE [LARGE SCALE GENOMIC DNA]</scope>
</reference>
<evidence type="ECO:0000256" key="2">
    <source>
        <dbReference type="ARBA" id="ARBA00023157"/>
    </source>
</evidence>
<accession>A0ABC9FUW2</accession>
<dbReference type="Gene3D" id="3.90.730.10">
    <property type="entry name" value="Ribonuclease T2-like"/>
    <property type="match status" value="1"/>
</dbReference>
<keyword evidence="2" id="KW-1015">Disulfide bond</keyword>
<evidence type="ECO:0000313" key="5">
    <source>
        <dbReference type="EMBL" id="CAL5082574.1"/>
    </source>
</evidence>
<sequence>MACRTIVMCVILGLLAAAASAVPFDFYYLMLMWPGSYCTNTGGCCMPMYGNPAEDFHIESFQTFNLSINRPAVRCKNDSPFDINKLDKIGDSLKQHWSDIKCPSGDSSDAWKSAWNSFGVCSGLNQLDYFKAALDLRKQADVLGALKEQDIRPDSLYSPEDIKRAVRQKLGVTPAVACRSGPGSQKHLHQVILCVDADAKAFIECPKLPAATCPDSIVFQTFHTWMLANSTAAAFDDSKKILLPAETALH</sequence>